<protein>
    <submittedName>
        <fullName evidence="1">Uncharacterized protein</fullName>
    </submittedName>
</protein>
<evidence type="ECO:0000313" key="2">
    <source>
        <dbReference type="Proteomes" id="UP001055811"/>
    </source>
</evidence>
<name>A0ACB8ZP74_CICIN</name>
<feature type="non-terminal residue" evidence="1">
    <location>
        <position position="1"/>
    </location>
</feature>
<comment type="caution">
    <text evidence="1">The sequence shown here is derived from an EMBL/GenBank/DDBJ whole genome shotgun (WGS) entry which is preliminary data.</text>
</comment>
<sequence>CLPGIPDRCNLDLPPPPFFPVDIPDRCNLVSLSLLIGGVRLKAERERGSKMSKLTSKETISLLKVCHGAVAWRFLEGG</sequence>
<feature type="non-terminal residue" evidence="1">
    <location>
        <position position="78"/>
    </location>
</feature>
<gene>
    <name evidence="1" type="ORF">L2E82_43171</name>
</gene>
<evidence type="ECO:0000313" key="1">
    <source>
        <dbReference type="EMBL" id="KAI3699116.1"/>
    </source>
</evidence>
<proteinExistence type="predicted"/>
<dbReference type="Proteomes" id="UP001055811">
    <property type="component" value="Linkage Group LG08"/>
</dbReference>
<accession>A0ACB8ZP74</accession>
<reference evidence="2" key="1">
    <citation type="journal article" date="2022" name="Mol. Ecol. Resour.">
        <title>The genomes of chicory, endive, great burdock and yacon provide insights into Asteraceae palaeo-polyploidization history and plant inulin production.</title>
        <authorList>
            <person name="Fan W."/>
            <person name="Wang S."/>
            <person name="Wang H."/>
            <person name="Wang A."/>
            <person name="Jiang F."/>
            <person name="Liu H."/>
            <person name="Zhao H."/>
            <person name="Xu D."/>
            <person name="Zhang Y."/>
        </authorList>
    </citation>
    <scope>NUCLEOTIDE SEQUENCE [LARGE SCALE GENOMIC DNA]</scope>
    <source>
        <strain evidence="2">cv. Punajuju</strain>
    </source>
</reference>
<reference evidence="1 2" key="2">
    <citation type="journal article" date="2022" name="Mol. Ecol. Resour.">
        <title>The genomes of chicory, endive, great burdock and yacon provide insights into Asteraceae paleo-polyploidization history and plant inulin production.</title>
        <authorList>
            <person name="Fan W."/>
            <person name="Wang S."/>
            <person name="Wang H."/>
            <person name="Wang A."/>
            <person name="Jiang F."/>
            <person name="Liu H."/>
            <person name="Zhao H."/>
            <person name="Xu D."/>
            <person name="Zhang Y."/>
        </authorList>
    </citation>
    <scope>NUCLEOTIDE SEQUENCE [LARGE SCALE GENOMIC DNA]</scope>
    <source>
        <strain evidence="2">cv. Punajuju</strain>
        <tissue evidence="1">Leaves</tissue>
    </source>
</reference>
<organism evidence="1 2">
    <name type="scientific">Cichorium intybus</name>
    <name type="common">Chicory</name>
    <dbReference type="NCBI Taxonomy" id="13427"/>
    <lineage>
        <taxon>Eukaryota</taxon>
        <taxon>Viridiplantae</taxon>
        <taxon>Streptophyta</taxon>
        <taxon>Embryophyta</taxon>
        <taxon>Tracheophyta</taxon>
        <taxon>Spermatophyta</taxon>
        <taxon>Magnoliopsida</taxon>
        <taxon>eudicotyledons</taxon>
        <taxon>Gunneridae</taxon>
        <taxon>Pentapetalae</taxon>
        <taxon>asterids</taxon>
        <taxon>campanulids</taxon>
        <taxon>Asterales</taxon>
        <taxon>Asteraceae</taxon>
        <taxon>Cichorioideae</taxon>
        <taxon>Cichorieae</taxon>
        <taxon>Cichoriinae</taxon>
        <taxon>Cichorium</taxon>
    </lineage>
</organism>
<dbReference type="EMBL" id="CM042016">
    <property type="protein sequence ID" value="KAI3699116.1"/>
    <property type="molecule type" value="Genomic_DNA"/>
</dbReference>
<keyword evidence="2" id="KW-1185">Reference proteome</keyword>